<dbReference type="Pfam" id="PF02600">
    <property type="entry name" value="DsbB"/>
    <property type="match status" value="1"/>
</dbReference>
<dbReference type="OrthoDB" id="3711263at2"/>
<evidence type="ECO:0000256" key="15">
    <source>
        <dbReference type="SAM" id="Phobius"/>
    </source>
</evidence>
<evidence type="ECO:0000256" key="1">
    <source>
        <dbReference type="ARBA" id="ARBA00004429"/>
    </source>
</evidence>
<keyword evidence="17" id="KW-1185">Reference proteome</keyword>
<feature type="topological domain" description="Periplasmic" evidence="14">
    <location>
        <begin position="90"/>
        <end position="144"/>
    </location>
</feature>
<dbReference type="InterPro" id="IPR022920">
    <property type="entry name" value="Disulphide_bond_form_DsbB"/>
</dbReference>
<sequence>MNQLTIFSQKRISWLLLIGTALGLEITALWFQYFMKLDPCVMCIYQRLAIFGIFAAGFIGFINPKSRAFRSIGVLLWGVSAAWGLKVAIELVQLQSNPSPFATCSFLPEFPNWMPLHEWLPSVFMPTGMCSDSPWSLFNVTMGEWMVVVFIIYIITFGLFSLPSLFGSLRKD</sequence>
<evidence type="ECO:0000256" key="9">
    <source>
        <dbReference type="ARBA" id="ARBA00023002"/>
    </source>
</evidence>
<dbReference type="InterPro" id="IPR023380">
    <property type="entry name" value="DsbB-like_sf"/>
</dbReference>
<comment type="caution">
    <text evidence="16">The sequence shown here is derived from an EMBL/GenBank/DDBJ whole genome shotgun (WGS) entry which is preliminary data.</text>
</comment>
<dbReference type="PANTHER" id="PTHR36570:SF2">
    <property type="entry name" value="DISULFIDE BOND FORMATION PROTEIN B"/>
    <property type="match status" value="1"/>
</dbReference>
<keyword evidence="5" id="KW-0997">Cell inner membrane</keyword>
<evidence type="ECO:0000256" key="12">
    <source>
        <dbReference type="ARBA" id="ARBA00023186"/>
    </source>
</evidence>
<protein>
    <recommendedName>
        <fullName evidence="14">Disulfide bond formation protein B</fullName>
    </recommendedName>
    <alternativeName>
        <fullName evidence="14">Disulfide oxidoreductase</fullName>
    </alternativeName>
</protein>
<evidence type="ECO:0000256" key="14">
    <source>
        <dbReference type="HAMAP-Rule" id="MF_00286"/>
    </source>
</evidence>
<dbReference type="RefSeq" id="WP_121852383.1">
    <property type="nucleotide sequence ID" value="NZ_CP037952.1"/>
</dbReference>
<keyword evidence="12 14" id="KW-0143">Chaperone</keyword>
<reference evidence="16 17" key="1">
    <citation type="submission" date="2018-09" db="EMBL/GenBank/DDBJ databases">
        <title>Phylogeny of the Shewanellaceae, and recommendation for two new genera, Pseudoshewanella and Parashewanella.</title>
        <authorList>
            <person name="Wang G."/>
        </authorList>
    </citation>
    <scope>NUCLEOTIDE SEQUENCE [LARGE SCALE GENOMIC DNA]</scope>
    <source>
        <strain evidence="16 17">KCTC 22492</strain>
    </source>
</reference>
<evidence type="ECO:0000256" key="2">
    <source>
        <dbReference type="ARBA" id="ARBA00008823"/>
    </source>
</evidence>
<evidence type="ECO:0000256" key="8">
    <source>
        <dbReference type="ARBA" id="ARBA00022989"/>
    </source>
</evidence>
<feature type="topological domain" description="Periplasmic" evidence="14">
    <location>
        <begin position="31"/>
        <end position="48"/>
    </location>
</feature>
<keyword evidence="4 14" id="KW-1003">Cell membrane</keyword>
<dbReference type="AlphaFoldDB" id="A0A3A6UHZ9"/>
<feature type="topological domain" description="Cytoplasmic" evidence="14">
    <location>
        <begin position="164"/>
        <end position="172"/>
    </location>
</feature>
<keyword evidence="8 14" id="KW-1133">Transmembrane helix</keyword>
<keyword evidence="6 14" id="KW-0812">Transmembrane</keyword>
<feature type="transmembrane region" description="Helical" evidence="15">
    <location>
        <begin position="12"/>
        <end position="32"/>
    </location>
</feature>
<name>A0A3A6UHZ9_9GAMM</name>
<evidence type="ECO:0000313" key="16">
    <source>
        <dbReference type="EMBL" id="RJY18681.1"/>
    </source>
</evidence>
<comment type="subcellular location">
    <subcellularLocation>
        <location evidence="1">Cell inner membrane</location>
        <topology evidence="1">Multi-pass membrane protein</topology>
    </subcellularLocation>
    <subcellularLocation>
        <location evidence="14">Cell membrane</location>
        <topology evidence="14">Multi-pass membrane protein</topology>
    </subcellularLocation>
</comment>
<dbReference type="EMBL" id="QYYH01000017">
    <property type="protein sequence ID" value="RJY18681.1"/>
    <property type="molecule type" value="Genomic_DNA"/>
</dbReference>
<evidence type="ECO:0000256" key="5">
    <source>
        <dbReference type="ARBA" id="ARBA00022519"/>
    </source>
</evidence>
<feature type="transmembrane region" description="Helical" evidence="15">
    <location>
        <begin position="74"/>
        <end position="92"/>
    </location>
</feature>
<evidence type="ECO:0000256" key="3">
    <source>
        <dbReference type="ARBA" id="ARBA00022448"/>
    </source>
</evidence>
<keyword evidence="9 14" id="KW-0560">Oxidoreductase</keyword>
<evidence type="ECO:0000256" key="11">
    <source>
        <dbReference type="ARBA" id="ARBA00023157"/>
    </source>
</evidence>
<dbReference type="GO" id="GO:0006457">
    <property type="term" value="P:protein folding"/>
    <property type="evidence" value="ECO:0007669"/>
    <property type="project" value="InterPro"/>
</dbReference>
<dbReference type="Gene3D" id="1.20.1550.10">
    <property type="entry name" value="DsbB-like"/>
    <property type="match status" value="1"/>
</dbReference>
<feature type="disulfide bond" description="Redox-active" evidence="14">
    <location>
        <begin position="40"/>
        <end position="43"/>
    </location>
</feature>
<feature type="transmembrane region" description="Helical" evidence="15">
    <location>
        <begin position="145"/>
        <end position="166"/>
    </location>
</feature>
<dbReference type="NCBIfam" id="NF002485">
    <property type="entry name" value="PRK01749.1"/>
    <property type="match status" value="1"/>
</dbReference>
<comment type="similarity">
    <text evidence="2 14">Belongs to the DsbB family.</text>
</comment>
<dbReference type="InterPro" id="IPR050183">
    <property type="entry name" value="DsbB"/>
</dbReference>
<evidence type="ECO:0000256" key="13">
    <source>
        <dbReference type="ARBA" id="ARBA00023284"/>
    </source>
</evidence>
<keyword evidence="3 14" id="KW-0813">Transport</keyword>
<keyword evidence="7 14" id="KW-0249">Electron transport</keyword>
<dbReference type="Proteomes" id="UP000273022">
    <property type="component" value="Unassembled WGS sequence"/>
</dbReference>
<evidence type="ECO:0000256" key="4">
    <source>
        <dbReference type="ARBA" id="ARBA00022475"/>
    </source>
</evidence>
<evidence type="ECO:0000256" key="10">
    <source>
        <dbReference type="ARBA" id="ARBA00023136"/>
    </source>
</evidence>
<dbReference type="GO" id="GO:0015035">
    <property type="term" value="F:protein-disulfide reductase activity"/>
    <property type="evidence" value="ECO:0007669"/>
    <property type="project" value="UniProtKB-UniRule"/>
</dbReference>
<proteinExistence type="inferred from homology"/>
<comment type="caution">
    <text evidence="14">Lacks conserved residue(s) required for the propagation of feature annotation.</text>
</comment>
<keyword evidence="10 14" id="KW-0472">Membrane</keyword>
<keyword evidence="11 14" id="KW-1015">Disulfide bond</keyword>
<dbReference type="InterPro" id="IPR003752">
    <property type="entry name" value="DiS_bond_form_DsbB/BdbC"/>
</dbReference>
<gene>
    <name evidence="14 16" type="primary">dsbB</name>
    <name evidence="16" type="ORF">D5R81_04095</name>
</gene>
<evidence type="ECO:0000313" key="17">
    <source>
        <dbReference type="Proteomes" id="UP000273022"/>
    </source>
</evidence>
<dbReference type="HAMAP" id="MF_00286">
    <property type="entry name" value="DsbB"/>
    <property type="match status" value="1"/>
</dbReference>
<accession>A0A3A6UHZ9</accession>
<comment type="function">
    <text evidence="14">Required for disulfide bond formation in some periplasmic proteins. Acts by oxidizing the DsbA protein.</text>
</comment>
<dbReference type="GO" id="GO:0005886">
    <property type="term" value="C:plasma membrane"/>
    <property type="evidence" value="ECO:0007669"/>
    <property type="project" value="UniProtKB-SubCell"/>
</dbReference>
<keyword evidence="13 14" id="KW-0676">Redox-active center</keyword>
<evidence type="ECO:0000256" key="7">
    <source>
        <dbReference type="ARBA" id="ARBA00022982"/>
    </source>
</evidence>
<dbReference type="SUPFAM" id="SSF158442">
    <property type="entry name" value="DsbB-like"/>
    <property type="match status" value="1"/>
</dbReference>
<dbReference type="PANTHER" id="PTHR36570">
    <property type="entry name" value="DISULFIDE BOND FORMATION PROTEIN B"/>
    <property type="match status" value="1"/>
</dbReference>
<feature type="topological domain" description="Cytoplasmic" evidence="14">
    <location>
        <begin position="1"/>
        <end position="13"/>
    </location>
</feature>
<evidence type="ECO:0000256" key="6">
    <source>
        <dbReference type="ARBA" id="ARBA00022692"/>
    </source>
</evidence>
<organism evidence="16 17">
    <name type="scientific">Parashewanella spongiae</name>
    <dbReference type="NCBI Taxonomy" id="342950"/>
    <lineage>
        <taxon>Bacteria</taxon>
        <taxon>Pseudomonadati</taxon>
        <taxon>Pseudomonadota</taxon>
        <taxon>Gammaproteobacteria</taxon>
        <taxon>Alteromonadales</taxon>
        <taxon>Shewanellaceae</taxon>
        <taxon>Parashewanella</taxon>
    </lineage>
</organism>
<feature type="transmembrane region" description="Helical" evidence="15">
    <location>
        <begin position="44"/>
        <end position="62"/>
    </location>
</feature>
<feature type="disulfide bond" description="Redox-active" evidence="14">
    <location>
        <begin position="104"/>
        <end position="130"/>
    </location>
</feature>
<dbReference type="GO" id="GO:0009055">
    <property type="term" value="F:electron transfer activity"/>
    <property type="evidence" value="ECO:0007669"/>
    <property type="project" value="UniProtKB-UniRule"/>
</dbReference>